<dbReference type="EMBL" id="SRZC01000004">
    <property type="protein sequence ID" value="TGX83330.1"/>
    <property type="molecule type" value="Genomic_DNA"/>
</dbReference>
<comment type="caution">
    <text evidence="1">The sequence shown here is derived from an EMBL/GenBank/DDBJ whole genome shotgun (WGS) entry which is preliminary data.</text>
</comment>
<keyword evidence="2" id="KW-1185">Reference proteome</keyword>
<organism evidence="1 2">
    <name type="scientific">Palleniella muris</name>
    <dbReference type="NCBI Taxonomy" id="3038145"/>
    <lineage>
        <taxon>Bacteria</taxon>
        <taxon>Pseudomonadati</taxon>
        <taxon>Bacteroidota</taxon>
        <taxon>Bacteroidia</taxon>
        <taxon>Bacteroidales</taxon>
        <taxon>Prevotellaceae</taxon>
        <taxon>Palleniella</taxon>
    </lineage>
</organism>
<proteinExistence type="predicted"/>
<evidence type="ECO:0000313" key="2">
    <source>
        <dbReference type="Proteomes" id="UP000308886"/>
    </source>
</evidence>
<gene>
    <name evidence="1" type="ORF">E5358_03485</name>
</gene>
<sequence>MKDLPSAIVYDNETKCAWWYLTITNCIIQQNNKAGKPFINFEKAGVAIKHISFSNSTFYNIVDAGSYWIRYSNRTSNQTVRVWGDKDATFKTATTDVVNCTFSKQFSKGKMANNNHGDNNILTFSRNIFYDCAMVSKWICSDQGNPTKYFSFNFWHAITSLDKKDPTQKDKDGNQFALDLNTDRVFEGNILQSLDLSQPNGGVNFRPVDIMVRSNMAGDMRWLSDK</sequence>
<dbReference type="Proteomes" id="UP000308886">
    <property type="component" value="Unassembled WGS sequence"/>
</dbReference>
<protein>
    <submittedName>
        <fullName evidence="1">DUF4957 domain-containing protein</fullName>
    </submittedName>
</protein>
<reference evidence="1" key="1">
    <citation type="submission" date="2019-04" db="EMBL/GenBank/DDBJ databases">
        <title>Microbes associate with the intestines of laboratory mice.</title>
        <authorList>
            <person name="Navarre W."/>
            <person name="Wong E."/>
            <person name="Huang K."/>
            <person name="Tropini C."/>
            <person name="Ng K."/>
            <person name="Yu B."/>
        </authorList>
    </citation>
    <scope>NUCLEOTIDE SEQUENCE</scope>
    <source>
        <strain evidence="1">NM73_A23</strain>
    </source>
</reference>
<evidence type="ECO:0000313" key="1">
    <source>
        <dbReference type="EMBL" id="TGX83330.1"/>
    </source>
</evidence>
<name>A0AC61QSM8_9BACT</name>
<accession>A0AC61QSM8</accession>